<accession>A0A830H6G7</accession>
<gene>
    <name evidence="2" type="ORF">PPROV_000063000</name>
</gene>
<name>A0A830H6G7_9CHLO</name>
<organism evidence="2 3">
    <name type="scientific">Pycnococcus provasolii</name>
    <dbReference type="NCBI Taxonomy" id="41880"/>
    <lineage>
        <taxon>Eukaryota</taxon>
        <taxon>Viridiplantae</taxon>
        <taxon>Chlorophyta</taxon>
        <taxon>Pseudoscourfieldiophyceae</taxon>
        <taxon>Pseudoscourfieldiales</taxon>
        <taxon>Pycnococcaceae</taxon>
        <taxon>Pycnococcus</taxon>
    </lineage>
</organism>
<keyword evidence="3" id="KW-1185">Reference proteome</keyword>
<sequence length="278" mass="30330">MGVDVALRVVKKNDDQVEQEARSPCRGFSTCLKTSTRDVSATRTQIIDGVVTPTIKLAREIAQLNPLPDLLTLPEELKARIVQLTVTPKAKLKMIVRPAIQQATRRNIEQRLQGLVDDRVDPEPSPPHASEEARTLVTIAMTSKHLAHAADAAWRDVLDADYPEWQQRRENVNNEAPPRDVYRQMLSEERRAYRERLNFLRLVRQQEEARMARARQPPAPRLPPGFGIPGVVGGDYDRFPGGGGRGLGGGGPFGGPPGFGGGGGFGPRGGGGFGGGFF</sequence>
<proteinExistence type="predicted"/>
<protein>
    <submittedName>
        <fullName evidence="2">Uncharacterized protein</fullName>
    </submittedName>
</protein>
<comment type="caution">
    <text evidence="2">The sequence shown here is derived from an EMBL/GenBank/DDBJ whole genome shotgun (WGS) entry which is preliminary data.</text>
</comment>
<evidence type="ECO:0000256" key="1">
    <source>
        <dbReference type="SAM" id="MobiDB-lite"/>
    </source>
</evidence>
<reference evidence="2" key="1">
    <citation type="submission" date="2020-10" db="EMBL/GenBank/DDBJ databases">
        <title>Unveiling of a novel bifunctional photoreceptor, Dualchrome1, isolated from a cosmopolitan green alga.</title>
        <authorList>
            <person name="Suzuki S."/>
            <person name="Kawachi M."/>
        </authorList>
    </citation>
    <scope>NUCLEOTIDE SEQUENCE</scope>
    <source>
        <strain evidence="2">NIES 2893</strain>
    </source>
</reference>
<evidence type="ECO:0000313" key="3">
    <source>
        <dbReference type="Proteomes" id="UP000660262"/>
    </source>
</evidence>
<dbReference type="Proteomes" id="UP000660262">
    <property type="component" value="Unassembled WGS sequence"/>
</dbReference>
<feature type="region of interest" description="Disordered" evidence="1">
    <location>
        <begin position="241"/>
        <end position="278"/>
    </location>
</feature>
<evidence type="ECO:0000313" key="2">
    <source>
        <dbReference type="EMBL" id="GHP01873.1"/>
    </source>
</evidence>
<dbReference type="AlphaFoldDB" id="A0A830H6G7"/>
<dbReference type="EMBL" id="BNJQ01000002">
    <property type="protein sequence ID" value="GHP01873.1"/>
    <property type="molecule type" value="Genomic_DNA"/>
</dbReference>